<keyword evidence="1" id="KW-0694">RNA-binding</keyword>
<dbReference type="AlphaFoldDB" id="A0A940NMD8"/>
<evidence type="ECO:0000259" key="2">
    <source>
        <dbReference type="SMART" id="SM00363"/>
    </source>
</evidence>
<proteinExistence type="predicted"/>
<dbReference type="InterPro" id="IPR012677">
    <property type="entry name" value="Nucleotide-bd_a/b_plait_sf"/>
</dbReference>
<name>A0A940NMD8_9BACI</name>
<dbReference type="InterPro" id="IPR036986">
    <property type="entry name" value="S4_RNA-bd_sf"/>
</dbReference>
<dbReference type="Gene3D" id="3.30.70.330">
    <property type="match status" value="1"/>
</dbReference>
<evidence type="ECO:0000313" key="4">
    <source>
        <dbReference type="Proteomes" id="UP000682134"/>
    </source>
</evidence>
<organism evidence="3 4">
    <name type="scientific">Gottfriedia endophytica</name>
    <dbReference type="NCBI Taxonomy" id="2820819"/>
    <lineage>
        <taxon>Bacteria</taxon>
        <taxon>Bacillati</taxon>
        <taxon>Bacillota</taxon>
        <taxon>Bacilli</taxon>
        <taxon>Bacillales</taxon>
        <taxon>Bacillaceae</taxon>
        <taxon>Gottfriedia</taxon>
    </lineage>
</organism>
<accession>A0A940NMD8</accession>
<evidence type="ECO:0000313" key="3">
    <source>
        <dbReference type="EMBL" id="MBP0724829.1"/>
    </source>
</evidence>
<dbReference type="RefSeq" id="WP_209403736.1">
    <property type="nucleotide sequence ID" value="NZ_JAGIYQ010000003.1"/>
</dbReference>
<dbReference type="GO" id="GO:0003723">
    <property type="term" value="F:RNA binding"/>
    <property type="evidence" value="ECO:0007669"/>
    <property type="project" value="UniProtKB-KW"/>
</dbReference>
<protein>
    <submittedName>
        <fullName evidence="3">RNA-binding protein</fullName>
    </submittedName>
</protein>
<keyword evidence="4" id="KW-1185">Reference proteome</keyword>
<dbReference type="InterPro" id="IPR040591">
    <property type="entry name" value="RqcP2_RBD"/>
</dbReference>
<feature type="domain" description="RNA-binding S4" evidence="2">
    <location>
        <begin position="181"/>
        <end position="238"/>
    </location>
</feature>
<dbReference type="SMART" id="SM00363">
    <property type="entry name" value="S4"/>
    <property type="match status" value="1"/>
</dbReference>
<dbReference type="Proteomes" id="UP000682134">
    <property type="component" value="Unassembled WGS sequence"/>
</dbReference>
<dbReference type="Gene3D" id="3.30.1370.160">
    <property type="match status" value="1"/>
</dbReference>
<gene>
    <name evidence="3" type="ORF">J5Y03_06445</name>
</gene>
<dbReference type="InterPro" id="IPR002942">
    <property type="entry name" value="S4_RNA-bd"/>
</dbReference>
<dbReference type="PROSITE" id="PS50889">
    <property type="entry name" value="S4"/>
    <property type="match status" value="1"/>
</dbReference>
<dbReference type="EMBL" id="JAGIYQ010000003">
    <property type="protein sequence ID" value="MBP0724829.1"/>
    <property type="molecule type" value="Genomic_DNA"/>
</dbReference>
<dbReference type="CDD" id="cd00165">
    <property type="entry name" value="S4"/>
    <property type="match status" value="1"/>
</dbReference>
<dbReference type="Pfam" id="PF01479">
    <property type="entry name" value="S4"/>
    <property type="match status" value="1"/>
</dbReference>
<dbReference type="SUPFAM" id="SSF55174">
    <property type="entry name" value="Alpha-L RNA-binding motif"/>
    <property type="match status" value="1"/>
</dbReference>
<evidence type="ECO:0000256" key="1">
    <source>
        <dbReference type="PROSITE-ProRule" id="PRU00182"/>
    </source>
</evidence>
<dbReference type="Gene3D" id="3.10.290.10">
    <property type="entry name" value="RNA-binding S4 domain"/>
    <property type="match status" value="1"/>
</dbReference>
<sequence length="257" mass="30258">MSIYDHFRKEERVFVDQILKWKEEASERYSVKLTDFLDEREQFILQNIIGHQDEVKVKFFGGTESAERKRAIIYREFMEPNEEDFELSYYEIHYESKFHSLSHRDVLGSMMSLGMKRTKFGDILNNEDRIQIILMKEIESFVEINFNSIRNAPIKLEKINSFQLMEIKDNWTQLSGTVSSLRIDSLISEFYNLSRQKAQMLVKAGLVKVNQKIIDSTSFQCAEGDVFSVRGFGRSKLLSIDGKSKKEKWRIIYGTQK</sequence>
<comment type="caution">
    <text evidence="3">The sequence shown here is derived from an EMBL/GenBank/DDBJ whole genome shotgun (WGS) entry which is preliminary data.</text>
</comment>
<reference evidence="3" key="1">
    <citation type="submission" date="2021-04" db="EMBL/GenBank/DDBJ databases">
        <title>Genome seq and assembly of Bacillus sp.</title>
        <authorList>
            <person name="Chhetri G."/>
        </authorList>
    </citation>
    <scope>NUCLEOTIDE SEQUENCE</scope>
    <source>
        <strain evidence="3">RG28</strain>
    </source>
</reference>
<dbReference type="Pfam" id="PF17774">
    <property type="entry name" value="YlmH_RBD"/>
    <property type="match status" value="1"/>
</dbReference>